<dbReference type="PANTHER" id="PTHR46287">
    <property type="entry name" value="BTB/POZ AND TAZ DOMAIN-CONTAINING PROTEIN 3-RELATED"/>
    <property type="match status" value="1"/>
</dbReference>
<evidence type="ECO:0000313" key="7">
    <source>
        <dbReference type="EMBL" id="OTG38215.1"/>
    </source>
</evidence>
<evidence type="ECO:0000259" key="5">
    <source>
        <dbReference type="SMART" id="SM00551"/>
    </source>
</evidence>
<dbReference type="GO" id="GO:0061733">
    <property type="term" value="F:protein-lysine-acetyltransferase activity"/>
    <property type="evidence" value="ECO:0007669"/>
    <property type="project" value="UniProtKB-EC"/>
</dbReference>
<keyword evidence="6" id="KW-0808">Transferase</keyword>
<reference evidence="6" key="3">
    <citation type="submission" date="2020-06" db="EMBL/GenBank/DDBJ databases">
        <title>Helianthus annuus Genome sequencing and assembly Release 2.</title>
        <authorList>
            <person name="Gouzy J."/>
            <person name="Langlade N."/>
            <person name="Munos S."/>
        </authorList>
    </citation>
    <scope>NUCLEOTIDE SEQUENCE</scope>
    <source>
        <tissue evidence="6">Leaves</tissue>
    </source>
</reference>
<dbReference type="Gramene" id="mRNA:HanXRQr2_Chr13g0609601">
    <property type="protein sequence ID" value="mRNA:HanXRQr2_Chr13g0609601"/>
    <property type="gene ID" value="HanXRQr2_Chr13g0609601"/>
</dbReference>
<dbReference type="GO" id="GO:0006950">
    <property type="term" value="P:response to stress"/>
    <property type="evidence" value="ECO:0007669"/>
    <property type="project" value="UniProtKB-ARBA"/>
</dbReference>
<gene>
    <name evidence="7" type="ORF">HannXRQ_Chr01g0027301</name>
    <name evidence="6" type="ORF">HanXRQr2_Chr13g0609601</name>
</gene>
<keyword evidence="8" id="KW-1185">Reference proteome</keyword>
<dbReference type="STRING" id="4232.A0A251VRP2"/>
<dbReference type="SUPFAM" id="SSF57933">
    <property type="entry name" value="TAZ domain"/>
    <property type="match status" value="1"/>
</dbReference>
<reference evidence="6 8" key="1">
    <citation type="journal article" date="2017" name="Nature">
        <title>The sunflower genome provides insights into oil metabolism, flowering and Asterid evolution.</title>
        <authorList>
            <person name="Badouin H."/>
            <person name="Gouzy J."/>
            <person name="Grassa C.J."/>
            <person name="Murat F."/>
            <person name="Staton S.E."/>
            <person name="Cottret L."/>
            <person name="Lelandais-Briere C."/>
            <person name="Owens G.L."/>
            <person name="Carrere S."/>
            <person name="Mayjonade B."/>
            <person name="Legrand L."/>
            <person name="Gill N."/>
            <person name="Kane N.C."/>
            <person name="Bowers J.E."/>
            <person name="Hubner S."/>
            <person name="Bellec A."/>
            <person name="Berard A."/>
            <person name="Berges H."/>
            <person name="Blanchet N."/>
            <person name="Boniface M.C."/>
            <person name="Brunel D."/>
            <person name="Catrice O."/>
            <person name="Chaidir N."/>
            <person name="Claudel C."/>
            <person name="Donnadieu C."/>
            <person name="Faraut T."/>
            <person name="Fievet G."/>
            <person name="Helmstetter N."/>
            <person name="King M."/>
            <person name="Knapp S.J."/>
            <person name="Lai Z."/>
            <person name="Le Paslier M.C."/>
            <person name="Lippi Y."/>
            <person name="Lorenzon L."/>
            <person name="Mandel J.R."/>
            <person name="Marage G."/>
            <person name="Marchand G."/>
            <person name="Marquand E."/>
            <person name="Bret-Mestries E."/>
            <person name="Morien E."/>
            <person name="Nambeesan S."/>
            <person name="Nguyen T."/>
            <person name="Pegot-Espagnet P."/>
            <person name="Pouilly N."/>
            <person name="Raftis F."/>
            <person name="Sallet E."/>
            <person name="Schiex T."/>
            <person name="Thomas J."/>
            <person name="Vandecasteele C."/>
            <person name="Vares D."/>
            <person name="Vear F."/>
            <person name="Vautrin S."/>
            <person name="Crespi M."/>
            <person name="Mangin B."/>
            <person name="Burke J.M."/>
            <person name="Salse J."/>
            <person name="Munos S."/>
            <person name="Vincourt P."/>
            <person name="Rieseberg L.H."/>
            <person name="Langlade N.B."/>
        </authorList>
    </citation>
    <scope>NUCLEOTIDE SEQUENCE [LARGE SCALE GENOMIC DNA]</scope>
    <source>
        <strain evidence="8">cv. SF193</strain>
        <tissue evidence="6">Leaves</tissue>
    </source>
</reference>
<protein>
    <submittedName>
        <fullName evidence="6">Histone acetyltransferase transcription factor and/or regulators TAZ family</fullName>
        <ecNumber evidence="6">2.3.1.48</ecNumber>
    </submittedName>
    <submittedName>
        <fullName evidence="7">Putative zinc finger, TAZ-type</fullName>
    </submittedName>
</protein>
<keyword evidence="1" id="KW-0479">Metal-binding</keyword>
<dbReference type="InterPro" id="IPR044513">
    <property type="entry name" value="BT1/2/3/4/5"/>
</dbReference>
<feature type="domain" description="TAZ-type" evidence="5">
    <location>
        <begin position="1"/>
        <end position="51"/>
    </location>
</feature>
<evidence type="ECO:0000256" key="4">
    <source>
        <dbReference type="ARBA" id="ARBA00022833"/>
    </source>
</evidence>
<dbReference type="Gene3D" id="1.20.1020.10">
    <property type="entry name" value="TAZ domain"/>
    <property type="match status" value="1"/>
</dbReference>
<evidence type="ECO:0000256" key="2">
    <source>
        <dbReference type="ARBA" id="ARBA00022771"/>
    </source>
</evidence>
<keyword evidence="4" id="KW-0862">Zinc</keyword>
<name>A0A251VRP2_HELAN</name>
<keyword evidence="2" id="KW-0863">Zinc-finger</keyword>
<sequence length="59" mass="6990">MDFLYHICTEGCKKRVNGGCVRCKRMWQLFKLHSSICDQSPDTSCKVPLCRQGHGEWWW</sequence>
<evidence type="ECO:0000256" key="1">
    <source>
        <dbReference type="ARBA" id="ARBA00022723"/>
    </source>
</evidence>
<evidence type="ECO:0000313" key="8">
    <source>
        <dbReference type="Proteomes" id="UP000215914"/>
    </source>
</evidence>
<reference evidence="7" key="2">
    <citation type="submission" date="2017-02" db="EMBL/GenBank/DDBJ databases">
        <title>Sunflower complete genome.</title>
        <authorList>
            <person name="Langlade N."/>
            <person name="Munos S."/>
        </authorList>
    </citation>
    <scope>NUCLEOTIDE SEQUENCE [LARGE SCALE GENOMIC DNA]</scope>
    <source>
        <tissue evidence="7">Leaves</tissue>
    </source>
</reference>
<dbReference type="InterPro" id="IPR035898">
    <property type="entry name" value="TAZ_dom_sf"/>
</dbReference>
<dbReference type="Proteomes" id="UP000215914">
    <property type="component" value="Chromosome 1"/>
</dbReference>
<dbReference type="EMBL" id="CM007890">
    <property type="protein sequence ID" value="OTG38215.1"/>
    <property type="molecule type" value="Genomic_DNA"/>
</dbReference>
<dbReference type="EMBL" id="MNCJ02000328">
    <property type="protein sequence ID" value="KAF5775213.1"/>
    <property type="molecule type" value="Genomic_DNA"/>
</dbReference>
<evidence type="ECO:0000313" key="6">
    <source>
        <dbReference type="EMBL" id="KAF5775213.1"/>
    </source>
</evidence>
<dbReference type="InParanoid" id="A0A251VRP2"/>
<dbReference type="PANTHER" id="PTHR46287:SF4">
    <property type="entry name" value="BTB_POZ AND TAZ DOMAIN-CONTAINING PROTEIN 2"/>
    <property type="match status" value="1"/>
</dbReference>
<organism evidence="7 8">
    <name type="scientific">Helianthus annuus</name>
    <name type="common">Common sunflower</name>
    <dbReference type="NCBI Taxonomy" id="4232"/>
    <lineage>
        <taxon>Eukaryota</taxon>
        <taxon>Viridiplantae</taxon>
        <taxon>Streptophyta</taxon>
        <taxon>Embryophyta</taxon>
        <taxon>Tracheophyta</taxon>
        <taxon>Spermatophyta</taxon>
        <taxon>Magnoliopsida</taxon>
        <taxon>eudicotyledons</taxon>
        <taxon>Gunneridae</taxon>
        <taxon>Pentapetalae</taxon>
        <taxon>asterids</taxon>
        <taxon>campanulids</taxon>
        <taxon>Asterales</taxon>
        <taxon>Asteraceae</taxon>
        <taxon>Asteroideae</taxon>
        <taxon>Heliantheae alliance</taxon>
        <taxon>Heliantheae</taxon>
        <taxon>Helianthus</taxon>
    </lineage>
</organism>
<proteinExistence type="predicted"/>
<dbReference type="InterPro" id="IPR000197">
    <property type="entry name" value="Znf_TAZ"/>
</dbReference>
<keyword evidence="3" id="KW-0833">Ubl conjugation pathway</keyword>
<evidence type="ECO:0000256" key="3">
    <source>
        <dbReference type="ARBA" id="ARBA00022786"/>
    </source>
</evidence>
<dbReference type="EC" id="2.3.1.48" evidence="6"/>
<dbReference type="GO" id="GO:0008270">
    <property type="term" value="F:zinc ion binding"/>
    <property type="evidence" value="ECO:0007669"/>
    <property type="project" value="UniProtKB-KW"/>
</dbReference>
<dbReference type="SMART" id="SM00551">
    <property type="entry name" value="ZnF_TAZ"/>
    <property type="match status" value="1"/>
</dbReference>
<dbReference type="AlphaFoldDB" id="A0A251VRP2"/>
<keyword evidence="6" id="KW-0012">Acyltransferase</keyword>
<accession>A0A251VRP2</accession>